<evidence type="ECO:0000259" key="5">
    <source>
        <dbReference type="PROSITE" id="PS50977"/>
    </source>
</evidence>
<feature type="domain" description="HTH tetR-type" evidence="5">
    <location>
        <begin position="6"/>
        <end position="66"/>
    </location>
</feature>
<proteinExistence type="predicted"/>
<keyword evidence="2 4" id="KW-0238">DNA-binding</keyword>
<dbReference type="Proteomes" id="UP000830167">
    <property type="component" value="Chromosome"/>
</dbReference>
<dbReference type="PANTHER" id="PTHR30055">
    <property type="entry name" value="HTH-TYPE TRANSCRIPTIONAL REGULATOR RUTR"/>
    <property type="match status" value="1"/>
</dbReference>
<reference evidence="6" key="1">
    <citation type="submission" date="2021-12" db="EMBL/GenBank/DDBJ databases">
        <title>Alicyclobacillaceae gen. nov., sp. nov., isolated from chalcocite enrichment system.</title>
        <authorList>
            <person name="Jiang Z."/>
        </authorList>
    </citation>
    <scope>NUCLEOTIDE SEQUENCE</scope>
    <source>
        <strain evidence="6">MYW30-H2</strain>
    </source>
</reference>
<dbReference type="Pfam" id="PF00440">
    <property type="entry name" value="TetR_N"/>
    <property type="match status" value="1"/>
</dbReference>
<keyword evidence="1" id="KW-0805">Transcription regulation</keyword>
<dbReference type="InterPro" id="IPR001647">
    <property type="entry name" value="HTH_TetR"/>
</dbReference>
<dbReference type="InterPro" id="IPR025996">
    <property type="entry name" value="MT1864/Rv1816-like_C"/>
</dbReference>
<dbReference type="Gene3D" id="1.10.357.10">
    <property type="entry name" value="Tetracycline Repressor, domain 2"/>
    <property type="match status" value="1"/>
</dbReference>
<evidence type="ECO:0000256" key="3">
    <source>
        <dbReference type="ARBA" id="ARBA00023163"/>
    </source>
</evidence>
<feature type="DNA-binding region" description="H-T-H motif" evidence="4">
    <location>
        <begin position="29"/>
        <end position="48"/>
    </location>
</feature>
<evidence type="ECO:0000313" key="6">
    <source>
        <dbReference type="EMBL" id="UOF92003.1"/>
    </source>
</evidence>
<dbReference type="PANTHER" id="PTHR30055:SF239">
    <property type="entry name" value="TRANSCRIPTIONAL REGULATORY PROTEIN"/>
    <property type="match status" value="1"/>
</dbReference>
<dbReference type="Gene3D" id="1.10.10.60">
    <property type="entry name" value="Homeodomain-like"/>
    <property type="match status" value="1"/>
</dbReference>
<dbReference type="SUPFAM" id="SSF46689">
    <property type="entry name" value="Homeodomain-like"/>
    <property type="match status" value="1"/>
</dbReference>
<dbReference type="RefSeq" id="WP_347438685.1">
    <property type="nucleotide sequence ID" value="NZ_CP089291.1"/>
</dbReference>
<evidence type="ECO:0000313" key="7">
    <source>
        <dbReference type="Proteomes" id="UP000830167"/>
    </source>
</evidence>
<keyword evidence="7" id="KW-1185">Reference proteome</keyword>
<evidence type="ECO:0000256" key="4">
    <source>
        <dbReference type="PROSITE-ProRule" id="PRU00335"/>
    </source>
</evidence>
<keyword evidence="3" id="KW-0804">Transcription</keyword>
<evidence type="ECO:0000256" key="2">
    <source>
        <dbReference type="ARBA" id="ARBA00023125"/>
    </source>
</evidence>
<dbReference type="InterPro" id="IPR036271">
    <property type="entry name" value="Tet_transcr_reg_TetR-rel_C_sf"/>
</dbReference>
<evidence type="ECO:0000256" key="1">
    <source>
        <dbReference type="ARBA" id="ARBA00023015"/>
    </source>
</evidence>
<dbReference type="SUPFAM" id="SSF48498">
    <property type="entry name" value="Tetracyclin repressor-like, C-terminal domain"/>
    <property type="match status" value="1"/>
</dbReference>
<protein>
    <submittedName>
        <fullName evidence="6">WHG domain-containing protein</fullName>
    </submittedName>
</protein>
<dbReference type="EMBL" id="CP089291">
    <property type="protein sequence ID" value="UOF92003.1"/>
    <property type="molecule type" value="Genomic_DNA"/>
</dbReference>
<gene>
    <name evidence="6" type="ORF">LSG31_07140</name>
</gene>
<accession>A0ABY4CNM4</accession>
<dbReference type="InterPro" id="IPR009057">
    <property type="entry name" value="Homeodomain-like_sf"/>
</dbReference>
<sequence length="196" mass="21072">MSPRIGLDLHTILQAASEIADTHGIDAVTLASLAQKLGIRSPSLYNHVNGLQDLRKKLAIYGIEQLHSALANAAVGRSGADAVHALAEAYIAFARTHPGSYEATLLAPDPRDPEVQQAGNEIVDLAVRVLNAYGLEGEAAIHATRGLRSMLHGFASLEQRGGFNLRLDVDRSLHLLIDAFLAGIHTMKQYGKPDRD</sequence>
<dbReference type="Pfam" id="PF13305">
    <property type="entry name" value="TetR_C_33"/>
    <property type="match status" value="1"/>
</dbReference>
<dbReference type="InterPro" id="IPR050109">
    <property type="entry name" value="HTH-type_TetR-like_transc_reg"/>
</dbReference>
<name>A0ABY4CNM4_9BACL</name>
<organism evidence="6 7">
    <name type="scientific">Fodinisporobacter ferrooxydans</name>
    <dbReference type="NCBI Taxonomy" id="2901836"/>
    <lineage>
        <taxon>Bacteria</taxon>
        <taxon>Bacillati</taxon>
        <taxon>Bacillota</taxon>
        <taxon>Bacilli</taxon>
        <taxon>Bacillales</taxon>
        <taxon>Alicyclobacillaceae</taxon>
        <taxon>Fodinisporobacter</taxon>
    </lineage>
</organism>
<dbReference type="PROSITE" id="PS50977">
    <property type="entry name" value="HTH_TETR_2"/>
    <property type="match status" value="1"/>
</dbReference>